<feature type="non-terminal residue" evidence="1">
    <location>
        <position position="1"/>
    </location>
</feature>
<evidence type="ECO:0000313" key="2">
    <source>
        <dbReference type="Proteomes" id="UP001515480"/>
    </source>
</evidence>
<dbReference type="AlphaFoldDB" id="A0AB34IJR4"/>
<protein>
    <submittedName>
        <fullName evidence="1">Uncharacterized protein</fullName>
    </submittedName>
</protein>
<evidence type="ECO:0000313" key="1">
    <source>
        <dbReference type="EMBL" id="KAL1499724.1"/>
    </source>
</evidence>
<sequence>KGHMLESNEHIPTALDTNAQVILPEG</sequence>
<organism evidence="1 2">
    <name type="scientific">Prymnesium parvum</name>
    <name type="common">Toxic golden alga</name>
    <dbReference type="NCBI Taxonomy" id="97485"/>
    <lineage>
        <taxon>Eukaryota</taxon>
        <taxon>Haptista</taxon>
        <taxon>Haptophyta</taxon>
        <taxon>Prymnesiophyceae</taxon>
        <taxon>Prymnesiales</taxon>
        <taxon>Prymnesiaceae</taxon>
        <taxon>Prymnesium</taxon>
    </lineage>
</organism>
<proteinExistence type="predicted"/>
<accession>A0AB34IJR4</accession>
<dbReference type="Proteomes" id="UP001515480">
    <property type="component" value="Unassembled WGS sequence"/>
</dbReference>
<reference evidence="1 2" key="1">
    <citation type="journal article" date="2024" name="Science">
        <title>Giant polyketide synthase enzymes in the biosynthesis of giant marine polyether toxins.</title>
        <authorList>
            <person name="Fallon T.R."/>
            <person name="Shende V.V."/>
            <person name="Wierzbicki I.H."/>
            <person name="Pendleton A.L."/>
            <person name="Watervoot N.F."/>
            <person name="Auber R.P."/>
            <person name="Gonzalez D.J."/>
            <person name="Wisecaver J.H."/>
            <person name="Moore B.S."/>
        </authorList>
    </citation>
    <scope>NUCLEOTIDE SEQUENCE [LARGE SCALE GENOMIC DNA]</scope>
    <source>
        <strain evidence="1 2">12B1</strain>
    </source>
</reference>
<keyword evidence="2" id="KW-1185">Reference proteome</keyword>
<name>A0AB34IJR4_PRYPA</name>
<gene>
    <name evidence="1" type="ORF">AB1Y20_012411</name>
</gene>
<dbReference type="EMBL" id="JBGBPQ010000024">
    <property type="protein sequence ID" value="KAL1499724.1"/>
    <property type="molecule type" value="Genomic_DNA"/>
</dbReference>
<comment type="caution">
    <text evidence="1">The sequence shown here is derived from an EMBL/GenBank/DDBJ whole genome shotgun (WGS) entry which is preliminary data.</text>
</comment>